<evidence type="ECO:0000313" key="3">
    <source>
        <dbReference type="Proteomes" id="UP000500857"/>
    </source>
</evidence>
<dbReference type="EMBL" id="CP051167">
    <property type="protein sequence ID" value="QIZ70495.1"/>
    <property type="molecule type" value="Genomic_DNA"/>
</dbReference>
<keyword evidence="3" id="KW-1185">Reference proteome</keyword>
<sequence>MRINPTIVLTLFLLAMMFGAGGLSASWGLKLGKDALKDVTQPDVRPSNGTGENTGNSGRGAPLKLLKEEEVIKRVEAQMDGKVPVEPEPKEEKPSPAPKAETPEKTEPKAEENKEEKDDRFPIAARDRDVTFEVRSVKKQENSLVLDVSLKNESDRSIQFLYSFLNVTDDRGRVLSASTDGLPGDLPPDARVYTGTVSIPTSLLDEAKQVSMSLTDYPDRELELDMSPIPIAP</sequence>
<evidence type="ECO:0000256" key="1">
    <source>
        <dbReference type="SAM" id="MobiDB-lite"/>
    </source>
</evidence>
<feature type="compositionally biased region" description="Basic and acidic residues" evidence="1">
    <location>
        <begin position="78"/>
        <end position="94"/>
    </location>
</feature>
<organism evidence="2 3">
    <name type="scientific">Oxynema aestuarii AP17</name>
    <dbReference type="NCBI Taxonomy" id="2064643"/>
    <lineage>
        <taxon>Bacteria</taxon>
        <taxon>Bacillati</taxon>
        <taxon>Cyanobacteriota</taxon>
        <taxon>Cyanophyceae</taxon>
        <taxon>Oscillatoriophycideae</taxon>
        <taxon>Oscillatoriales</taxon>
        <taxon>Oscillatoriaceae</taxon>
        <taxon>Oxynema</taxon>
        <taxon>Oxynema aestuarii</taxon>
    </lineage>
</organism>
<feature type="compositionally biased region" description="Basic and acidic residues" evidence="1">
    <location>
        <begin position="101"/>
        <end position="123"/>
    </location>
</feature>
<accession>A0A6H1TVL4</accession>
<dbReference type="Proteomes" id="UP000500857">
    <property type="component" value="Chromosome"/>
</dbReference>
<dbReference type="RefSeq" id="WP_168568650.1">
    <property type="nucleotide sequence ID" value="NZ_CP051167.1"/>
</dbReference>
<proteinExistence type="predicted"/>
<protein>
    <recommendedName>
        <fullName evidence="4">DUF4352 domain-containing protein</fullName>
    </recommendedName>
</protein>
<gene>
    <name evidence="2" type="ORF">HCG48_07800</name>
</gene>
<evidence type="ECO:0008006" key="4">
    <source>
        <dbReference type="Google" id="ProtNLM"/>
    </source>
</evidence>
<dbReference type="AlphaFoldDB" id="A0A6H1TVL4"/>
<feature type="region of interest" description="Disordered" evidence="1">
    <location>
        <begin position="78"/>
        <end position="123"/>
    </location>
</feature>
<dbReference type="KEGG" id="oxy:HCG48_07800"/>
<feature type="compositionally biased region" description="Low complexity" evidence="1">
    <location>
        <begin position="47"/>
        <end position="60"/>
    </location>
</feature>
<evidence type="ECO:0000313" key="2">
    <source>
        <dbReference type="EMBL" id="QIZ70495.1"/>
    </source>
</evidence>
<name>A0A6H1TVL4_9CYAN</name>
<feature type="region of interest" description="Disordered" evidence="1">
    <location>
        <begin position="39"/>
        <end position="65"/>
    </location>
</feature>
<reference evidence="2 3" key="1">
    <citation type="submission" date="2020-04" db="EMBL/GenBank/DDBJ databases">
        <authorList>
            <person name="Basu S."/>
            <person name="Maruthanayagam V."/>
            <person name="Chakraborty S."/>
            <person name="Pramanik A."/>
            <person name="Mukherjee J."/>
            <person name="Brink B."/>
        </authorList>
    </citation>
    <scope>NUCLEOTIDE SEQUENCE [LARGE SCALE GENOMIC DNA]</scope>
    <source>
        <strain evidence="2 3">AP17</strain>
    </source>
</reference>